<reference evidence="1 2" key="1">
    <citation type="submission" date="2016-03" db="EMBL/GenBank/DDBJ databases">
        <title>Whole genome sequencing of Grifola frondosa 9006-11.</title>
        <authorList>
            <person name="Min B."/>
            <person name="Park H."/>
            <person name="Kim J.-G."/>
            <person name="Cho H."/>
            <person name="Oh Y.-L."/>
            <person name="Kong W.-S."/>
            <person name="Choi I.-G."/>
        </authorList>
    </citation>
    <scope>NUCLEOTIDE SEQUENCE [LARGE SCALE GENOMIC DNA]</scope>
    <source>
        <strain evidence="1 2">9006-11</strain>
    </source>
</reference>
<dbReference type="AlphaFoldDB" id="A0A1C7LZ90"/>
<dbReference type="OrthoDB" id="3543113at2759"/>
<keyword evidence="2" id="KW-1185">Reference proteome</keyword>
<evidence type="ECO:0008006" key="3">
    <source>
        <dbReference type="Google" id="ProtNLM"/>
    </source>
</evidence>
<comment type="caution">
    <text evidence="1">The sequence shown here is derived from an EMBL/GenBank/DDBJ whole genome shotgun (WGS) entry which is preliminary data.</text>
</comment>
<dbReference type="Gene3D" id="3.80.10.10">
    <property type="entry name" value="Ribonuclease Inhibitor"/>
    <property type="match status" value="1"/>
</dbReference>
<gene>
    <name evidence="1" type="ORF">A0H81_10481</name>
</gene>
<accession>A0A1C7LZ90</accession>
<name>A0A1C7LZ90_GRIFR</name>
<organism evidence="1 2">
    <name type="scientific">Grifola frondosa</name>
    <name type="common">Maitake</name>
    <name type="synonym">Polyporus frondosus</name>
    <dbReference type="NCBI Taxonomy" id="5627"/>
    <lineage>
        <taxon>Eukaryota</taxon>
        <taxon>Fungi</taxon>
        <taxon>Dikarya</taxon>
        <taxon>Basidiomycota</taxon>
        <taxon>Agaricomycotina</taxon>
        <taxon>Agaricomycetes</taxon>
        <taxon>Polyporales</taxon>
        <taxon>Grifolaceae</taxon>
        <taxon>Grifola</taxon>
    </lineage>
</organism>
<proteinExistence type="predicted"/>
<evidence type="ECO:0000313" key="1">
    <source>
        <dbReference type="EMBL" id="OBZ69788.1"/>
    </source>
</evidence>
<dbReference type="SUPFAM" id="SSF52047">
    <property type="entry name" value="RNI-like"/>
    <property type="match status" value="1"/>
</dbReference>
<sequence length="557" mass="62725">MIPEDLPLLDYPRPPSHKESVGYLPHVLSYPPRPNPATIQVPPLLSLRLLTWPIFGMHHCLSITEILVEIVEDVYLDADPDAVPRGPSSVAALARTCRTFLEPSLDRLWRVQLSDVPLLKTLPDDFLRDCESVDNESDRLNMFIRMVRPELFSRFDTYAPRIKYFGTETHYFACTMLAHSLFLAFVEGYSRSFVSKTDPHAIHLSSNSHLVSILVGPSLQALRFGDFFIDELSSRHEMISPVALPSAILDIIQGSVNMRKFCFTVAPADEAIIHMASIPTLTEAQFRVNSIDAFRRLPRIPLRQWFPALQSLTICIPHIHFASALLQVIQPCQLRELRVICDHMPSALRLQQFLSILRGSCSHSSLVLFQLGVCHALETDLRRLVMGTPSVDIDIDIIAPLLEFTGLQSVWFDMSTAISMQMDNATLLHLATQLPRVEVLRFSAASPVTLAGLHSLIQHCRHLRTLELAIDITHDDLGPGDTSINERVTTIDLRSSILHGDSSMMARSLFRMFPNLQNIRQMDSNGSPIHRGFVLPYWQEVEQRIRNLRAAASSPAS</sequence>
<dbReference type="Proteomes" id="UP000092993">
    <property type="component" value="Unassembled WGS sequence"/>
</dbReference>
<dbReference type="EMBL" id="LUGG01000015">
    <property type="protein sequence ID" value="OBZ69788.1"/>
    <property type="molecule type" value="Genomic_DNA"/>
</dbReference>
<dbReference type="OMA" id="RWTAHES"/>
<dbReference type="InterPro" id="IPR032675">
    <property type="entry name" value="LRR_dom_sf"/>
</dbReference>
<protein>
    <recommendedName>
        <fullName evidence="3">F-box domain-containing protein</fullName>
    </recommendedName>
</protein>
<evidence type="ECO:0000313" key="2">
    <source>
        <dbReference type="Proteomes" id="UP000092993"/>
    </source>
</evidence>